<keyword evidence="1" id="KW-0732">Signal</keyword>
<dbReference type="InterPro" id="IPR011483">
    <property type="entry name" value="Sde182_NH-like"/>
</dbReference>
<dbReference type="Gene3D" id="2.60.40.10">
    <property type="entry name" value="Immunoglobulins"/>
    <property type="match status" value="1"/>
</dbReference>
<accession>A0A2Z4G8I8</accession>
<feature type="chain" id="PRO_5016277230" description="DUF1593 domain-containing protein" evidence="1">
    <location>
        <begin position="22"/>
        <end position="475"/>
    </location>
</feature>
<dbReference type="KEGG" id="als:DJ013_04490"/>
<proteinExistence type="predicted"/>
<evidence type="ECO:0000313" key="4">
    <source>
        <dbReference type="EMBL" id="AWV97466.1"/>
    </source>
</evidence>
<dbReference type="Pfam" id="PF07632">
    <property type="entry name" value="Sde182_NH-like"/>
    <property type="match status" value="1"/>
</dbReference>
<dbReference type="EMBL" id="CP029480">
    <property type="protein sequence ID" value="AWV97466.1"/>
    <property type="molecule type" value="Genomic_DNA"/>
</dbReference>
<name>A0A2Z4G8I8_9BACT</name>
<evidence type="ECO:0000313" key="5">
    <source>
        <dbReference type="Proteomes" id="UP000249873"/>
    </source>
</evidence>
<organism evidence="4 5">
    <name type="scientific">Arcticibacterium luteifluviistationis</name>
    <dbReference type="NCBI Taxonomy" id="1784714"/>
    <lineage>
        <taxon>Bacteria</taxon>
        <taxon>Pseudomonadati</taxon>
        <taxon>Bacteroidota</taxon>
        <taxon>Cytophagia</taxon>
        <taxon>Cytophagales</taxon>
        <taxon>Leadbetterellaceae</taxon>
        <taxon>Arcticibacterium</taxon>
    </lineage>
</organism>
<sequence length="475" mass="53573">MKKYLLLVFCSMLISTLFGQALEKNRVIILTDIEADPDDSQSLIRLFLYANQIDIKGIVATTSCWQTKNIHPESIHKLIDAYAKVQPNLLKHEAGYPSAELMRSLVKDGLPKYGMEGVGDGMDSEGSDLIIKVLEDDDDRPLWISTWGGVNTLAQSLYKIKNTKSAKEAKRLISKIRVYTISDQDDSGIWIRNNFPDVFYIVSPGDNYGNATWAGINTFVKGIDNSEISNAWIAENIQQNHGPLGAEYPDVAWGVEGDTPAFLSLIANGLNYAEHPEWGAWGGRYELYKPDFSKMKEGRSIVSIAPEARPIWTNANDVFTPYVAKEYGRAVKPDTITFDDFKATLWRWRDDFQNDFAARLDWTFMSYEAANHPPVPALMHAERFTVNSGQMINLDAYDSTDPDGDHLSFLWFHYPEAGSYKELLKTGGAENLHKFNVLAPDVDKEETLHFILKLTDKGEPALSRYKRIIVTVLPK</sequence>
<dbReference type="AlphaFoldDB" id="A0A2Z4G8I8"/>
<evidence type="ECO:0000256" key="1">
    <source>
        <dbReference type="SAM" id="SignalP"/>
    </source>
</evidence>
<evidence type="ECO:0000259" key="3">
    <source>
        <dbReference type="Pfam" id="PF21027"/>
    </source>
</evidence>
<evidence type="ECO:0008006" key="6">
    <source>
        <dbReference type="Google" id="ProtNLM"/>
    </source>
</evidence>
<dbReference type="OrthoDB" id="253051at2"/>
<dbReference type="Pfam" id="PF21027">
    <property type="entry name" value="Sde0182_C"/>
    <property type="match status" value="1"/>
</dbReference>
<dbReference type="InterPro" id="IPR036452">
    <property type="entry name" value="Ribo_hydro-like"/>
</dbReference>
<protein>
    <recommendedName>
        <fullName evidence="6">DUF1593 domain-containing protein</fullName>
    </recommendedName>
</protein>
<dbReference type="Gene3D" id="3.90.245.10">
    <property type="entry name" value="Ribonucleoside hydrolase-like"/>
    <property type="match status" value="1"/>
</dbReference>
<dbReference type="Proteomes" id="UP000249873">
    <property type="component" value="Chromosome"/>
</dbReference>
<feature type="signal peptide" evidence="1">
    <location>
        <begin position="1"/>
        <end position="21"/>
    </location>
</feature>
<feature type="domain" description="Cellulose-binding Sde182 C-terminal" evidence="3">
    <location>
        <begin position="392"/>
        <end position="472"/>
    </location>
</feature>
<dbReference type="SUPFAM" id="SSF53590">
    <property type="entry name" value="Nucleoside hydrolase"/>
    <property type="match status" value="1"/>
</dbReference>
<feature type="domain" description="Cellulose-binding Sde182 nucleoside hydrolase-like" evidence="2">
    <location>
        <begin position="26"/>
        <end position="285"/>
    </location>
</feature>
<dbReference type="InterPro" id="IPR048527">
    <property type="entry name" value="Sde182_C"/>
</dbReference>
<dbReference type="InterPro" id="IPR013783">
    <property type="entry name" value="Ig-like_fold"/>
</dbReference>
<dbReference type="GO" id="GO:0016799">
    <property type="term" value="F:hydrolase activity, hydrolyzing N-glycosyl compounds"/>
    <property type="evidence" value="ECO:0007669"/>
    <property type="project" value="InterPro"/>
</dbReference>
<reference evidence="4 5" key="1">
    <citation type="submission" date="2018-05" db="EMBL/GenBank/DDBJ databases">
        <title>Complete genome sequence of Arcticibacterium luteifluviistationis SM1504T, a cytophagaceae bacterium isolated from Arctic surface seawater.</title>
        <authorList>
            <person name="Li Y."/>
            <person name="Qin Q.-L."/>
        </authorList>
    </citation>
    <scope>NUCLEOTIDE SEQUENCE [LARGE SCALE GENOMIC DNA]</scope>
    <source>
        <strain evidence="4 5">SM1504</strain>
    </source>
</reference>
<keyword evidence="5" id="KW-1185">Reference proteome</keyword>
<evidence type="ECO:0000259" key="2">
    <source>
        <dbReference type="Pfam" id="PF07632"/>
    </source>
</evidence>
<gene>
    <name evidence="4" type="ORF">DJ013_04490</name>
</gene>
<dbReference type="RefSeq" id="WP_111370568.1">
    <property type="nucleotide sequence ID" value="NZ_CP029480.1"/>
</dbReference>